<dbReference type="EMBL" id="JBICBT010000537">
    <property type="protein sequence ID" value="KAL3110569.1"/>
    <property type="molecule type" value="Genomic_DNA"/>
</dbReference>
<evidence type="ECO:0000259" key="2">
    <source>
        <dbReference type="PROSITE" id="PS01179"/>
    </source>
</evidence>
<evidence type="ECO:0000256" key="1">
    <source>
        <dbReference type="SAM" id="MobiDB-lite"/>
    </source>
</evidence>
<evidence type="ECO:0000313" key="4">
    <source>
        <dbReference type="Proteomes" id="UP001620626"/>
    </source>
</evidence>
<protein>
    <recommendedName>
        <fullName evidence="2">PID domain-containing protein</fullName>
    </recommendedName>
</protein>
<dbReference type="Pfam" id="PF00640">
    <property type="entry name" value="PID"/>
    <property type="match status" value="1"/>
</dbReference>
<evidence type="ECO:0000313" key="3">
    <source>
        <dbReference type="EMBL" id="KAL3110569.1"/>
    </source>
</evidence>
<feature type="region of interest" description="Disordered" evidence="1">
    <location>
        <begin position="1"/>
        <end position="23"/>
    </location>
</feature>
<dbReference type="InterPro" id="IPR006020">
    <property type="entry name" value="PTB/PI_dom"/>
</dbReference>
<dbReference type="Proteomes" id="UP001620626">
    <property type="component" value="Unassembled WGS sequence"/>
</dbReference>
<dbReference type="AlphaFoldDB" id="A0ABD2L640"/>
<dbReference type="Gene3D" id="2.30.29.30">
    <property type="entry name" value="Pleckstrin-homology domain (PH domain)/Phosphotyrosine-binding domain (PTB)"/>
    <property type="match status" value="1"/>
</dbReference>
<sequence>MCGQTEQQKKRQKVNKVRSSQQPPSLFCSRVGVFALGNNFAKIIGERDVAEACGSDATGQNERQGQRVAQAEPRVVLNISLDGLKLRDEKSGAVFYNFPVAKISFIAPRHFDGCARLWLHFRHGGRQTQILRGENGTDGGPCGALHSASNTENGTGGGGVAVADLLNLEVENIQQLALCFSILIKLFVQLMCHAKWKEQMCRVNGIYTFLDIDTDNTKLYLELKCSVHDFVSIQLSVPCHPHRHVHVQLRQLVELV</sequence>
<proteinExistence type="predicted"/>
<organism evidence="3 4">
    <name type="scientific">Heterodera trifolii</name>
    <dbReference type="NCBI Taxonomy" id="157864"/>
    <lineage>
        <taxon>Eukaryota</taxon>
        <taxon>Metazoa</taxon>
        <taxon>Ecdysozoa</taxon>
        <taxon>Nematoda</taxon>
        <taxon>Chromadorea</taxon>
        <taxon>Rhabditida</taxon>
        <taxon>Tylenchina</taxon>
        <taxon>Tylenchomorpha</taxon>
        <taxon>Tylenchoidea</taxon>
        <taxon>Heteroderidae</taxon>
        <taxon>Heteroderinae</taxon>
        <taxon>Heterodera</taxon>
    </lineage>
</organism>
<dbReference type="PROSITE" id="PS01179">
    <property type="entry name" value="PID"/>
    <property type="match status" value="1"/>
</dbReference>
<comment type="caution">
    <text evidence="3">The sequence shown here is derived from an EMBL/GenBank/DDBJ whole genome shotgun (WGS) entry which is preliminary data.</text>
</comment>
<keyword evidence="4" id="KW-1185">Reference proteome</keyword>
<name>A0ABD2L640_9BILA</name>
<reference evidence="3 4" key="1">
    <citation type="submission" date="2024-10" db="EMBL/GenBank/DDBJ databases">
        <authorList>
            <person name="Kim D."/>
        </authorList>
    </citation>
    <scope>NUCLEOTIDE SEQUENCE [LARGE SCALE GENOMIC DNA]</scope>
    <source>
        <strain evidence="3">BH-2024</strain>
    </source>
</reference>
<dbReference type="SUPFAM" id="SSF50729">
    <property type="entry name" value="PH domain-like"/>
    <property type="match status" value="1"/>
</dbReference>
<gene>
    <name evidence="3" type="ORF">niasHT_012903</name>
</gene>
<accession>A0ABD2L640</accession>
<dbReference type="InterPro" id="IPR011993">
    <property type="entry name" value="PH-like_dom_sf"/>
</dbReference>
<feature type="domain" description="PID" evidence="2">
    <location>
        <begin position="41"/>
        <end position="107"/>
    </location>
</feature>